<keyword evidence="2" id="KW-1185">Reference proteome</keyword>
<protein>
    <submittedName>
        <fullName evidence="1">Uncharacterized protein</fullName>
    </submittedName>
</protein>
<dbReference type="Proteomes" id="UP000199701">
    <property type="component" value="Unassembled WGS sequence"/>
</dbReference>
<dbReference type="EMBL" id="FOJI01000036">
    <property type="protein sequence ID" value="SEW46629.1"/>
    <property type="molecule type" value="Genomic_DNA"/>
</dbReference>
<name>A0A1I0RYA1_9FIRM</name>
<gene>
    <name evidence="1" type="ORF">SAMN05421659_1368</name>
</gene>
<accession>A0A1I0RYA1</accession>
<dbReference type="STRING" id="99656.SAMN05421659_1368"/>
<dbReference type="AlphaFoldDB" id="A0A1I0RYA1"/>
<organism evidence="1 2">
    <name type="scientific">[Clostridium] fimetarium</name>
    <dbReference type="NCBI Taxonomy" id="99656"/>
    <lineage>
        <taxon>Bacteria</taxon>
        <taxon>Bacillati</taxon>
        <taxon>Bacillota</taxon>
        <taxon>Clostridia</taxon>
        <taxon>Lachnospirales</taxon>
        <taxon>Lachnospiraceae</taxon>
    </lineage>
</organism>
<sequence>MDDSMYEELPTTNPKNKRIKCIMSGIEIREVILW</sequence>
<evidence type="ECO:0000313" key="1">
    <source>
        <dbReference type="EMBL" id="SEW46629.1"/>
    </source>
</evidence>
<evidence type="ECO:0000313" key="2">
    <source>
        <dbReference type="Proteomes" id="UP000199701"/>
    </source>
</evidence>
<reference evidence="1 2" key="1">
    <citation type="submission" date="2016-10" db="EMBL/GenBank/DDBJ databases">
        <authorList>
            <person name="de Groot N.N."/>
        </authorList>
    </citation>
    <scope>NUCLEOTIDE SEQUENCE [LARGE SCALE GENOMIC DNA]</scope>
    <source>
        <strain evidence="1 2">DSM 9179</strain>
    </source>
</reference>
<proteinExistence type="predicted"/>